<dbReference type="Proteomes" id="UP000255231">
    <property type="component" value="Unassembled WGS sequence"/>
</dbReference>
<evidence type="ECO:0000313" key="3">
    <source>
        <dbReference type="EMBL" id="SUX42090.1"/>
    </source>
</evidence>
<keyword evidence="1" id="KW-0812">Transmembrane</keyword>
<feature type="transmembrane region" description="Helical" evidence="1">
    <location>
        <begin position="84"/>
        <end position="110"/>
    </location>
</feature>
<sequence>MSRNINVFGKKIKSDQLAFYIICIAVLSIYSFLEKPFVKMKYLQSDIQYFEDHYFWKIYLTVFAILIIFIFIKSKKTKEAIGRLILFPLFYFFLFYVFLNNFITINALYINQIKSVGKERFEYVVFNYENQISIRTKNSKEYISELTDRKFFNQLKEKRKINHVRPLDQIKHGDTINVVYDKGLFGFKYLN</sequence>
<accession>A0A381F699</accession>
<reference evidence="2 4" key="1">
    <citation type="submission" date="2017-01" db="EMBL/GenBank/DDBJ databases">
        <authorList>
            <person name="Varghese N."/>
            <person name="Submissions S."/>
        </authorList>
    </citation>
    <scope>NUCLEOTIDE SEQUENCE [LARGE SCALE GENOMIC DNA]</scope>
    <source>
        <strain evidence="2 4">ATCC 27950</strain>
    </source>
</reference>
<evidence type="ECO:0000313" key="5">
    <source>
        <dbReference type="Proteomes" id="UP000255231"/>
    </source>
</evidence>
<evidence type="ECO:0000313" key="4">
    <source>
        <dbReference type="Proteomes" id="UP000185725"/>
    </source>
</evidence>
<reference evidence="3 5" key="2">
    <citation type="submission" date="2018-06" db="EMBL/GenBank/DDBJ databases">
        <authorList>
            <consortium name="Pathogen Informatics"/>
            <person name="Doyle S."/>
        </authorList>
    </citation>
    <scope>NUCLEOTIDE SEQUENCE [LARGE SCALE GENOMIC DNA]</scope>
    <source>
        <strain evidence="3 5">NCTC13560</strain>
    </source>
</reference>
<proteinExistence type="predicted"/>
<keyword evidence="1" id="KW-0472">Membrane</keyword>
<keyword evidence="1" id="KW-1133">Transmembrane helix</keyword>
<feature type="transmembrane region" description="Helical" evidence="1">
    <location>
        <begin position="17"/>
        <end position="33"/>
    </location>
</feature>
<feature type="transmembrane region" description="Helical" evidence="1">
    <location>
        <begin position="53"/>
        <end position="72"/>
    </location>
</feature>
<organism evidence="3 5">
    <name type="scientific">Chryseobacterium indoltheticum</name>
    <dbReference type="NCBI Taxonomy" id="254"/>
    <lineage>
        <taxon>Bacteria</taxon>
        <taxon>Pseudomonadati</taxon>
        <taxon>Bacteroidota</taxon>
        <taxon>Flavobacteriia</taxon>
        <taxon>Flavobacteriales</taxon>
        <taxon>Weeksellaceae</taxon>
        <taxon>Chryseobacterium group</taxon>
        <taxon>Chryseobacterium</taxon>
    </lineage>
</organism>
<dbReference type="Proteomes" id="UP000185725">
    <property type="component" value="Unassembled WGS sequence"/>
</dbReference>
<dbReference type="KEGG" id="cil:EG358_01515"/>
<dbReference type="EMBL" id="UFVS01000001">
    <property type="protein sequence ID" value="SUX42090.1"/>
    <property type="molecule type" value="Genomic_DNA"/>
</dbReference>
<name>A0A381F699_9FLAO</name>
<dbReference type="AlphaFoldDB" id="A0A381F699"/>
<evidence type="ECO:0000313" key="2">
    <source>
        <dbReference type="EMBL" id="SIQ83179.1"/>
    </source>
</evidence>
<gene>
    <name evidence="3" type="ORF">NCTC13560_00905</name>
    <name evidence="2" type="ORF">SAMN05421682_10931</name>
</gene>
<dbReference type="EMBL" id="FTMF01000009">
    <property type="protein sequence ID" value="SIQ83179.1"/>
    <property type="molecule type" value="Genomic_DNA"/>
</dbReference>
<keyword evidence="4" id="KW-1185">Reference proteome</keyword>
<evidence type="ECO:0000256" key="1">
    <source>
        <dbReference type="SAM" id="Phobius"/>
    </source>
</evidence>
<protein>
    <submittedName>
        <fullName evidence="3">Uncharacterized protein</fullName>
    </submittedName>
</protein>